<protein>
    <recommendedName>
        <fullName evidence="4">Transporter</fullName>
    </recommendedName>
</protein>
<reference evidence="2 3" key="1">
    <citation type="submission" date="2013-09" db="EMBL/GenBank/DDBJ databases">
        <title>Whole genome shotgun sequence of Novosphingobium tardaugens NBRC 16725.</title>
        <authorList>
            <person name="Isaki S."/>
            <person name="Hosoyama A."/>
            <person name="Tsuchikane K."/>
            <person name="Katsumata H."/>
            <person name="Ando Y."/>
            <person name="Yamazaki S."/>
            <person name="Fujita N."/>
        </authorList>
    </citation>
    <scope>NUCLEOTIDE SEQUENCE [LARGE SCALE GENOMIC DNA]</scope>
    <source>
        <strain evidence="2 3">NBRC 16725</strain>
    </source>
</reference>
<keyword evidence="1" id="KW-0732">Signal</keyword>
<accession>U2Y855</accession>
<name>U2Y855_9SPHN</name>
<dbReference type="InterPro" id="IPR025737">
    <property type="entry name" value="FApF"/>
</dbReference>
<evidence type="ECO:0008006" key="4">
    <source>
        <dbReference type="Google" id="ProtNLM"/>
    </source>
</evidence>
<keyword evidence="3" id="KW-1185">Reference proteome</keyword>
<evidence type="ECO:0000313" key="3">
    <source>
        <dbReference type="Proteomes" id="UP000016568"/>
    </source>
</evidence>
<dbReference type="Pfam" id="PF13557">
    <property type="entry name" value="Phenol_MetA_deg"/>
    <property type="match status" value="1"/>
</dbReference>
<dbReference type="KEGG" id="ntd:EGO55_12780"/>
<evidence type="ECO:0000256" key="1">
    <source>
        <dbReference type="SAM" id="SignalP"/>
    </source>
</evidence>
<dbReference type="AlphaFoldDB" id="U2Y855"/>
<sequence>MVASVRFAFVVLGCCAFAGLAHAGEPRDLCPDRPGLGTPACTVEPGAVVGELGLGDWTRENDSVQRSDTILVGDALVRIGLTESLEGQIGWTAYGHVRTRDKATGAVRKTGRTGDVTLALRQNLRHPDGSGFSVAVMPYATLPVGKAPIGAGDWGAGVLVPLSVELSDTVSLALTPGVEAAVDSDGDGRHLRYGSVAGVGLALGERLSLSTEVALHRDGDPAGHTTEALFGLSAAWKANAMTQFDVGLNCGLNGNSPDSQFYLGIARRF</sequence>
<feature type="chain" id="PRO_5030177658" description="Transporter" evidence="1">
    <location>
        <begin position="24"/>
        <end position="269"/>
    </location>
</feature>
<comment type="caution">
    <text evidence="2">The sequence shown here is derived from an EMBL/GenBank/DDBJ whole genome shotgun (WGS) entry which is preliminary data.</text>
</comment>
<proteinExistence type="predicted"/>
<evidence type="ECO:0000313" key="2">
    <source>
        <dbReference type="EMBL" id="GAD49386.1"/>
    </source>
</evidence>
<dbReference type="EMBL" id="BASZ01000005">
    <property type="protein sequence ID" value="GAD49386.1"/>
    <property type="molecule type" value="Genomic_DNA"/>
</dbReference>
<dbReference type="eggNOG" id="ENOG502Z8AC">
    <property type="taxonomic scope" value="Bacteria"/>
</dbReference>
<feature type="signal peptide" evidence="1">
    <location>
        <begin position="1"/>
        <end position="23"/>
    </location>
</feature>
<gene>
    <name evidence="2" type="ORF">NT2_05_03070</name>
</gene>
<dbReference type="Proteomes" id="UP000016568">
    <property type="component" value="Unassembled WGS sequence"/>
</dbReference>
<organism evidence="2 3">
    <name type="scientific">Caenibius tardaugens NBRC 16725</name>
    <dbReference type="NCBI Taxonomy" id="1219035"/>
    <lineage>
        <taxon>Bacteria</taxon>
        <taxon>Pseudomonadati</taxon>
        <taxon>Pseudomonadota</taxon>
        <taxon>Alphaproteobacteria</taxon>
        <taxon>Sphingomonadales</taxon>
        <taxon>Erythrobacteraceae</taxon>
        <taxon>Caenibius</taxon>
    </lineage>
</organism>
<dbReference type="OrthoDB" id="189778at2"/>